<dbReference type="Proteomes" id="UP000277811">
    <property type="component" value="Unassembled WGS sequence"/>
</dbReference>
<feature type="compositionally biased region" description="Polar residues" evidence="2">
    <location>
        <begin position="425"/>
        <end position="437"/>
    </location>
</feature>
<accession>A0A498RG04</accession>
<feature type="domain" description="Cell envelope-related transcriptional attenuator" evidence="4">
    <location>
        <begin position="89"/>
        <end position="240"/>
    </location>
</feature>
<sequence length="437" mass="48047">MEAFLFGKEGKDMTSQIQERVKGQRNTRRKRVFMITGFLAAMILVAAAAAFYGLGFDNKNEKVMSLSSPHEKINILVLGIDKRRDDIGRSNVTCVVTVDPDTRKVSLLWVPRDSRVKIPGNGWNKIGHAYAYGGPALAEQTVANLLGIPIHYYFEVNMDGFKKVIDALGGVDINVDKRMYYYDPYDEGEVDNNGLIDIHPGLQHMDGNTALEYVRFRHDEMGDIGRIERQQKFIKALLADVVTPSVITKVPGAIREVNRAFKTDMPVGEMLSLAKILNDAYKQGLKTEMVQGKPVYIDNISYWIPDIVAMRKQVAQIQGTVMDAQYLAAAQSLAREYETSLFQAKLTEAPTVAESKPEHPDKHSVPATTKTTATEPANTKKTPVATNKTAPLTTKPSPDGSKNGNEPRLPPLPALTGSGNDGVVQKNTAVDTSGNQG</sequence>
<dbReference type="EMBL" id="UPPP01000133">
    <property type="protein sequence ID" value="VBB09740.1"/>
    <property type="molecule type" value="Genomic_DNA"/>
</dbReference>
<feature type="transmembrane region" description="Helical" evidence="3">
    <location>
        <begin position="32"/>
        <end position="54"/>
    </location>
</feature>
<evidence type="ECO:0000259" key="4">
    <source>
        <dbReference type="Pfam" id="PF03816"/>
    </source>
</evidence>
<keyword evidence="3" id="KW-1133">Transmembrane helix</keyword>
<comment type="similarity">
    <text evidence="1">Belongs to the LytR/CpsA/Psr (LCP) family.</text>
</comment>
<feature type="region of interest" description="Disordered" evidence="2">
    <location>
        <begin position="349"/>
        <end position="437"/>
    </location>
</feature>
<name>A0A498RG04_9FIRM</name>
<dbReference type="InterPro" id="IPR050922">
    <property type="entry name" value="LytR/CpsA/Psr_CW_biosynth"/>
</dbReference>
<protein>
    <recommendedName>
        <fullName evidence="4">Cell envelope-related transcriptional attenuator domain-containing protein</fullName>
    </recommendedName>
</protein>
<evidence type="ECO:0000256" key="1">
    <source>
        <dbReference type="ARBA" id="ARBA00006068"/>
    </source>
</evidence>
<dbReference type="PANTHER" id="PTHR33392:SF6">
    <property type="entry name" value="POLYISOPRENYL-TEICHOIC ACID--PEPTIDOGLYCAN TEICHOIC ACID TRANSFERASE TAGU"/>
    <property type="match status" value="1"/>
</dbReference>
<proteinExistence type="inferred from homology"/>
<keyword evidence="3" id="KW-0812">Transmembrane</keyword>
<feature type="compositionally biased region" description="Polar residues" evidence="2">
    <location>
        <begin position="384"/>
        <end position="404"/>
    </location>
</feature>
<gene>
    <name evidence="5" type="ORF">LUCI_5038</name>
</gene>
<feature type="compositionally biased region" description="Basic and acidic residues" evidence="2">
    <location>
        <begin position="355"/>
        <end position="364"/>
    </location>
</feature>
<reference evidence="5 6" key="1">
    <citation type="submission" date="2018-06" db="EMBL/GenBank/DDBJ databases">
        <authorList>
            <person name="Strepis N."/>
        </authorList>
    </citation>
    <scope>NUCLEOTIDE SEQUENCE [LARGE SCALE GENOMIC DNA]</scope>
    <source>
        <strain evidence="5">LUCI</strain>
    </source>
</reference>
<dbReference type="Pfam" id="PF03816">
    <property type="entry name" value="LytR_cpsA_psr"/>
    <property type="match status" value="1"/>
</dbReference>
<dbReference type="OrthoDB" id="9782542at2"/>
<evidence type="ECO:0000256" key="2">
    <source>
        <dbReference type="SAM" id="MobiDB-lite"/>
    </source>
</evidence>
<dbReference type="NCBIfam" id="TIGR00350">
    <property type="entry name" value="lytR_cpsA_psr"/>
    <property type="match status" value="1"/>
</dbReference>
<keyword evidence="3" id="KW-0472">Membrane</keyword>
<dbReference type="Gene3D" id="3.40.630.190">
    <property type="entry name" value="LCP protein"/>
    <property type="match status" value="1"/>
</dbReference>
<keyword evidence="6" id="KW-1185">Reference proteome</keyword>
<evidence type="ECO:0000313" key="6">
    <source>
        <dbReference type="Proteomes" id="UP000277811"/>
    </source>
</evidence>
<evidence type="ECO:0000313" key="5">
    <source>
        <dbReference type="EMBL" id="VBB09740.1"/>
    </source>
</evidence>
<dbReference type="InterPro" id="IPR004474">
    <property type="entry name" value="LytR_CpsA_psr"/>
</dbReference>
<organism evidence="5 6">
    <name type="scientific">Lucifera butyrica</name>
    <dbReference type="NCBI Taxonomy" id="1351585"/>
    <lineage>
        <taxon>Bacteria</taxon>
        <taxon>Bacillati</taxon>
        <taxon>Bacillota</taxon>
        <taxon>Negativicutes</taxon>
        <taxon>Veillonellales</taxon>
        <taxon>Veillonellaceae</taxon>
        <taxon>Lucifera</taxon>
    </lineage>
</organism>
<dbReference type="AlphaFoldDB" id="A0A498RG04"/>
<feature type="compositionally biased region" description="Low complexity" evidence="2">
    <location>
        <begin position="366"/>
        <end position="383"/>
    </location>
</feature>
<evidence type="ECO:0000256" key="3">
    <source>
        <dbReference type="SAM" id="Phobius"/>
    </source>
</evidence>
<dbReference type="PANTHER" id="PTHR33392">
    <property type="entry name" value="POLYISOPRENYL-TEICHOIC ACID--PEPTIDOGLYCAN TEICHOIC ACID TRANSFERASE TAGU"/>
    <property type="match status" value="1"/>
</dbReference>